<keyword evidence="2" id="KW-1185">Reference proteome</keyword>
<proteinExistence type="predicted"/>
<organism evidence="1 2">
    <name type="scientific">Metapseudomonas furukawaii</name>
    <name type="common">Pseudomonas furukawaii</name>
    <dbReference type="NCBI Taxonomy" id="1149133"/>
    <lineage>
        <taxon>Bacteria</taxon>
        <taxon>Pseudomonadati</taxon>
        <taxon>Pseudomonadota</taxon>
        <taxon>Gammaproteobacteria</taxon>
        <taxon>Pseudomonadales</taxon>
        <taxon>Pseudomonadaceae</taxon>
        <taxon>Metapseudomonas</taxon>
    </lineage>
</organism>
<dbReference type="KEGG" id="pfuw:KF707C_49620"/>
<reference evidence="1 2" key="2">
    <citation type="journal article" date="2017" name="Int. J. Syst. Evol. Microbiol.">
        <title>Pseudomonas furukawaii sp. nov., a polychlorinated biphenyl-degrading bacterium isolated from biphenyl-contaminated soil in Japan.</title>
        <authorList>
            <person name="Kimura N."/>
            <person name="Watanabe T."/>
            <person name="Suenaga H."/>
            <person name="Fujihara H."/>
            <person name="Futagami T."/>
            <person name="Goto M."/>
            <person name="Hanada S."/>
            <person name="Hirose J."/>
        </authorList>
    </citation>
    <scope>NUCLEOTIDE SEQUENCE [LARGE SCALE GENOMIC DNA]</scope>
    <source>
        <strain evidence="2">DSM 10086 / NBRC 110670 / KF707</strain>
    </source>
</reference>
<protein>
    <submittedName>
        <fullName evidence="1">Uncharacterized protein</fullName>
    </submittedName>
</protein>
<dbReference type="Proteomes" id="UP000218554">
    <property type="component" value="Chromosome"/>
</dbReference>
<evidence type="ECO:0000313" key="2">
    <source>
        <dbReference type="Proteomes" id="UP000218554"/>
    </source>
</evidence>
<dbReference type="EMBL" id="AP014862">
    <property type="protein sequence ID" value="BAU76650.1"/>
    <property type="molecule type" value="Genomic_DNA"/>
</dbReference>
<dbReference type="AlphaFoldDB" id="L8MCE1"/>
<gene>
    <name evidence="1" type="ORF">KF707C_49620</name>
</gene>
<reference evidence="2" key="1">
    <citation type="submission" date="2015-05" db="EMBL/GenBank/DDBJ databases">
        <title>Draft genome sequencing of a biphenyl-degrading bacterium, Pseudomonas balearica KF707 (=NBRC110670).</title>
        <authorList>
            <person name="Kimura N."/>
            <person name="Hirose J."/>
            <person name="Watanabe T."/>
            <person name="Suenaga H."/>
            <person name="Fujihara H."/>
            <person name="Noguchi M."/>
            <person name="Hashimoto M."/>
            <person name="Shimodaira J."/>
            <person name="Tsuchikane K."/>
            <person name="Hosoyama A."/>
            <person name="Yamazoe A."/>
            <person name="Fujita N."/>
            <person name="Furukawa K."/>
        </authorList>
    </citation>
    <scope>NUCLEOTIDE SEQUENCE [LARGE SCALE GENOMIC DNA]</scope>
    <source>
        <strain evidence="2">DSM 10086 / NBRC 110670 / KF707</strain>
    </source>
</reference>
<evidence type="ECO:0000313" key="1">
    <source>
        <dbReference type="EMBL" id="BAU76650.1"/>
    </source>
</evidence>
<name>L8MCE1_METFU</name>
<sequence>MLNLRQQGAPVNLAGARSAPYEQSYPPTALQSYKAPR</sequence>
<accession>A0A143SX04</accession>
<accession>L8MCE1</accession>